<protein>
    <submittedName>
        <fullName evidence="2">Uncharacterized protein</fullName>
    </submittedName>
</protein>
<accession>A0ABR2JTB4</accession>
<sequence>MAFGSWFKNIVKGAKNVFNKIAPVLKKGAEIVSSVAPAIGSAIGGPVGNVINSIGNYAGKVSNSWKPSNNSPQMLGSNGAGRFNVPLLK</sequence>
<keyword evidence="3" id="KW-1185">Reference proteome</keyword>
<name>A0ABR2JTB4_9EUKA</name>
<dbReference type="Proteomes" id="UP001470230">
    <property type="component" value="Unassembled WGS sequence"/>
</dbReference>
<gene>
    <name evidence="2" type="ORF">M9Y10_044499</name>
</gene>
<proteinExistence type="predicted"/>
<evidence type="ECO:0000256" key="1">
    <source>
        <dbReference type="SAM" id="MobiDB-lite"/>
    </source>
</evidence>
<reference evidence="2 3" key="1">
    <citation type="submission" date="2024-04" db="EMBL/GenBank/DDBJ databases">
        <title>Tritrichomonas musculus Genome.</title>
        <authorList>
            <person name="Alves-Ferreira E."/>
            <person name="Grigg M."/>
            <person name="Lorenzi H."/>
            <person name="Galac M."/>
        </authorList>
    </citation>
    <scope>NUCLEOTIDE SEQUENCE [LARGE SCALE GENOMIC DNA]</scope>
    <source>
        <strain evidence="2 3">EAF2021</strain>
    </source>
</reference>
<dbReference type="EMBL" id="JAPFFF010000009">
    <property type="protein sequence ID" value="KAK8881863.1"/>
    <property type="molecule type" value="Genomic_DNA"/>
</dbReference>
<organism evidence="2 3">
    <name type="scientific">Tritrichomonas musculus</name>
    <dbReference type="NCBI Taxonomy" id="1915356"/>
    <lineage>
        <taxon>Eukaryota</taxon>
        <taxon>Metamonada</taxon>
        <taxon>Parabasalia</taxon>
        <taxon>Tritrichomonadida</taxon>
        <taxon>Tritrichomonadidae</taxon>
        <taxon>Tritrichomonas</taxon>
    </lineage>
</organism>
<evidence type="ECO:0000313" key="3">
    <source>
        <dbReference type="Proteomes" id="UP001470230"/>
    </source>
</evidence>
<comment type="caution">
    <text evidence="2">The sequence shown here is derived from an EMBL/GenBank/DDBJ whole genome shotgun (WGS) entry which is preliminary data.</text>
</comment>
<feature type="region of interest" description="Disordered" evidence="1">
    <location>
        <begin position="68"/>
        <end position="89"/>
    </location>
</feature>
<evidence type="ECO:0000313" key="2">
    <source>
        <dbReference type="EMBL" id="KAK8881863.1"/>
    </source>
</evidence>